<accession>A0A1B6D370</accession>
<gene>
    <name evidence="2" type="ORF">g.9223</name>
</gene>
<dbReference type="EMBL" id="GEDC01017215">
    <property type="protein sequence ID" value="JAS20083.1"/>
    <property type="molecule type" value="Transcribed_RNA"/>
</dbReference>
<feature type="chain" id="PRO_5008580893" evidence="1">
    <location>
        <begin position="26"/>
        <end position="317"/>
    </location>
</feature>
<reference evidence="2" key="1">
    <citation type="submission" date="2015-12" db="EMBL/GenBank/DDBJ databases">
        <title>De novo transcriptome assembly of four potential Pierce s Disease insect vectors from Arizona vineyards.</title>
        <authorList>
            <person name="Tassone E.E."/>
        </authorList>
    </citation>
    <scope>NUCLEOTIDE SEQUENCE</scope>
</reference>
<evidence type="ECO:0000313" key="2">
    <source>
        <dbReference type="EMBL" id="JAS20083.1"/>
    </source>
</evidence>
<dbReference type="AlphaFoldDB" id="A0A1B6D370"/>
<feature type="signal peptide" evidence="1">
    <location>
        <begin position="1"/>
        <end position="25"/>
    </location>
</feature>
<proteinExistence type="predicted"/>
<name>A0A1B6D370_9HEMI</name>
<protein>
    <submittedName>
        <fullName evidence="2">Uncharacterized protein</fullName>
    </submittedName>
</protein>
<keyword evidence="1" id="KW-0732">Signal</keyword>
<sequence>MDMISFKKTFHFILICVELEVLANFQGTVLKRSFYTKIRNRPLEYQTIKTNTTVWDDEFMPPIRHDLKNLIFFKKSDVIGYLESRKSIDGADIIEEIFTAYLASLYKDIGPVTGLNRKPFIVLESKCKEEGKKIHYMLCKKMDALCIKSPVAKMRSIVTKLLYTRMSHLKEAAVYLAMFALDGFIRHGINSDKPVIVQNYYTKLLASIIIRGYGNISDMPPELWNEVSKKFPTELTKPDLTIYVDFNSSRVSTTTKVRNLLYSLFNNTMGPIRIIQKPLNDHEKTMDTIKNILLPHLDQKSEYCKRLVLNKKLQLQL</sequence>
<organism evidence="2">
    <name type="scientific">Clastoptera arizonana</name>
    <name type="common">Arizona spittle bug</name>
    <dbReference type="NCBI Taxonomy" id="38151"/>
    <lineage>
        <taxon>Eukaryota</taxon>
        <taxon>Metazoa</taxon>
        <taxon>Ecdysozoa</taxon>
        <taxon>Arthropoda</taxon>
        <taxon>Hexapoda</taxon>
        <taxon>Insecta</taxon>
        <taxon>Pterygota</taxon>
        <taxon>Neoptera</taxon>
        <taxon>Paraneoptera</taxon>
        <taxon>Hemiptera</taxon>
        <taxon>Auchenorrhyncha</taxon>
        <taxon>Cercopoidea</taxon>
        <taxon>Clastopteridae</taxon>
        <taxon>Clastoptera</taxon>
    </lineage>
</organism>
<evidence type="ECO:0000256" key="1">
    <source>
        <dbReference type="SAM" id="SignalP"/>
    </source>
</evidence>